<name>A0A9D2HND7_9BACE</name>
<dbReference type="InterPro" id="IPR021255">
    <property type="entry name" value="DUF2807"/>
</dbReference>
<dbReference type="Proteomes" id="UP000823860">
    <property type="component" value="Unassembled WGS sequence"/>
</dbReference>
<keyword evidence="1" id="KW-0732">Signal</keyword>
<dbReference type="AlphaFoldDB" id="A0A9D2HND7"/>
<reference evidence="3" key="1">
    <citation type="journal article" date="2021" name="PeerJ">
        <title>Extensive microbial diversity within the chicken gut microbiome revealed by metagenomics and culture.</title>
        <authorList>
            <person name="Gilroy R."/>
            <person name="Ravi A."/>
            <person name="Getino M."/>
            <person name="Pursley I."/>
            <person name="Horton D.L."/>
            <person name="Alikhan N.F."/>
            <person name="Baker D."/>
            <person name="Gharbi K."/>
            <person name="Hall N."/>
            <person name="Watson M."/>
            <person name="Adriaenssens E.M."/>
            <person name="Foster-Nyarko E."/>
            <person name="Jarju S."/>
            <person name="Secka A."/>
            <person name="Antonio M."/>
            <person name="Oren A."/>
            <person name="Chaudhuri R.R."/>
            <person name="La Ragione R."/>
            <person name="Hildebrand F."/>
            <person name="Pallen M.J."/>
        </authorList>
    </citation>
    <scope>NUCLEOTIDE SEQUENCE</scope>
    <source>
        <strain evidence="3">ChiHecec1B25-7008</strain>
    </source>
</reference>
<accession>A0A9D2HND7</accession>
<proteinExistence type="predicted"/>
<comment type="caution">
    <text evidence="3">The sequence shown here is derived from an EMBL/GenBank/DDBJ whole genome shotgun (WGS) entry which is preliminary data.</text>
</comment>
<dbReference type="PANTHER" id="PTHR39200">
    <property type="entry name" value="HYPOTHETICAL EXPORTED PROTEIN"/>
    <property type="match status" value="1"/>
</dbReference>
<dbReference type="Gene3D" id="2.160.20.120">
    <property type="match status" value="2"/>
</dbReference>
<dbReference type="Pfam" id="PF10988">
    <property type="entry name" value="DUF2807"/>
    <property type="match status" value="1"/>
</dbReference>
<evidence type="ECO:0000313" key="3">
    <source>
        <dbReference type="EMBL" id="HJA82390.1"/>
    </source>
</evidence>
<evidence type="ECO:0000256" key="1">
    <source>
        <dbReference type="SAM" id="SignalP"/>
    </source>
</evidence>
<sequence>MKTKTICIALATLLTTSSCASSAQDWGNKRIKESKNYVTKEIKVGDFNKIVLNGSAGITYTQKPGKPQVVVHTSDNIAEALDIHEKGGTLYVSFKKGYSVTYTKLEINASSAGLQEAVMNGSGDISLGNLDADGSLHIQLNGSGDIEGKDIRCTHASVVLAGSGDIALGSMECRELTTTVAGSGDVVLNGVRASSVQASVAGSGDLTLRGEAGEAQYSVAGSGDLHASGLRAKSVNASVAGSGDITCYAADYLKARTTGSGSIGYKGEPKELDLPKKNIYEL</sequence>
<evidence type="ECO:0000259" key="2">
    <source>
        <dbReference type="Pfam" id="PF10988"/>
    </source>
</evidence>
<feature type="chain" id="PRO_5039446614" evidence="1">
    <location>
        <begin position="23"/>
        <end position="282"/>
    </location>
</feature>
<reference evidence="3" key="2">
    <citation type="submission" date="2021-04" db="EMBL/GenBank/DDBJ databases">
        <authorList>
            <person name="Gilroy R."/>
        </authorList>
    </citation>
    <scope>NUCLEOTIDE SEQUENCE</scope>
    <source>
        <strain evidence="3">ChiHecec1B25-7008</strain>
    </source>
</reference>
<dbReference type="PROSITE" id="PS51257">
    <property type="entry name" value="PROKAR_LIPOPROTEIN"/>
    <property type="match status" value="1"/>
</dbReference>
<protein>
    <submittedName>
        <fullName evidence="3">DUF2807 domain-containing protein</fullName>
    </submittedName>
</protein>
<feature type="domain" description="Putative auto-transporter adhesin head GIN" evidence="2">
    <location>
        <begin position="174"/>
        <end position="269"/>
    </location>
</feature>
<dbReference type="EMBL" id="DWZE01000003">
    <property type="protein sequence ID" value="HJA82390.1"/>
    <property type="molecule type" value="Genomic_DNA"/>
</dbReference>
<dbReference type="PANTHER" id="PTHR39200:SF1">
    <property type="entry name" value="AUTO-TRANSPORTER ADHESIN HEAD GIN DOMAIN-CONTAINING PROTEIN-RELATED"/>
    <property type="match status" value="1"/>
</dbReference>
<evidence type="ECO:0000313" key="4">
    <source>
        <dbReference type="Proteomes" id="UP000823860"/>
    </source>
</evidence>
<feature type="signal peptide" evidence="1">
    <location>
        <begin position="1"/>
        <end position="22"/>
    </location>
</feature>
<gene>
    <name evidence="3" type="ORF">H9785_00225</name>
</gene>
<organism evidence="3 4">
    <name type="scientific">Candidatus Bacteroides intestinavium</name>
    <dbReference type="NCBI Taxonomy" id="2838469"/>
    <lineage>
        <taxon>Bacteria</taxon>
        <taxon>Pseudomonadati</taxon>
        <taxon>Bacteroidota</taxon>
        <taxon>Bacteroidia</taxon>
        <taxon>Bacteroidales</taxon>
        <taxon>Bacteroidaceae</taxon>
        <taxon>Bacteroides</taxon>
    </lineage>
</organism>